<gene>
    <name evidence="1" type="ORF">BV87_16135</name>
</gene>
<name>A0A0J9D3G6_SPHYA</name>
<dbReference type="EMBL" id="CP020925">
    <property type="protein sequence ID" value="ATP19774.1"/>
    <property type="molecule type" value="Genomic_DNA"/>
</dbReference>
<organism evidence="1 2">
    <name type="scientific">Sphingobium yanoikuyae</name>
    <name type="common">Sphingomonas yanoikuyae</name>
    <dbReference type="NCBI Taxonomy" id="13690"/>
    <lineage>
        <taxon>Bacteria</taxon>
        <taxon>Pseudomonadati</taxon>
        <taxon>Pseudomonadota</taxon>
        <taxon>Alphaproteobacteria</taxon>
        <taxon>Sphingomonadales</taxon>
        <taxon>Sphingomonadaceae</taxon>
        <taxon>Sphingobium</taxon>
    </lineage>
</organism>
<dbReference type="RefSeq" id="WP_048937217.1">
    <property type="nucleotide sequence ID" value="NZ_CP020925.1"/>
</dbReference>
<dbReference type="AlphaFoldDB" id="A0A0J9D3G6"/>
<reference evidence="1 2" key="1">
    <citation type="submission" date="2017-04" db="EMBL/GenBank/DDBJ databases">
        <title>Characterization, genome and methylation analysis of a phthalic acid esters degrading strain Sphingobium yanoikuyae SHJ.</title>
        <authorList>
            <person name="Feng L."/>
        </authorList>
    </citation>
    <scope>NUCLEOTIDE SEQUENCE [LARGE SCALE GENOMIC DNA]</scope>
    <source>
        <strain evidence="1 2">SHJ</strain>
    </source>
</reference>
<evidence type="ECO:0000313" key="2">
    <source>
        <dbReference type="Proteomes" id="UP000037029"/>
    </source>
</evidence>
<sequence length="104" mass="11646">MMRFRPVEPADGWHPGDLAYCVDVRGNAKMLVAGRIYTVETVKVLANMVSCGLTLHEVRHPFGMEGFWSSRFLKLVRGHSFLKQIEAACEFPFHRPTKPASAAA</sequence>
<proteinExistence type="predicted"/>
<dbReference type="Proteomes" id="UP000037029">
    <property type="component" value="Chromosome"/>
</dbReference>
<accession>A0A0J9D3G6</accession>
<protein>
    <submittedName>
        <fullName evidence="1">Uncharacterized protein</fullName>
    </submittedName>
</protein>
<evidence type="ECO:0000313" key="1">
    <source>
        <dbReference type="EMBL" id="ATP19774.1"/>
    </source>
</evidence>